<dbReference type="AlphaFoldDB" id="A0A849KZW6"/>
<evidence type="ECO:0000313" key="6">
    <source>
        <dbReference type="EMBL" id="NNU63222.1"/>
    </source>
</evidence>
<sequence>MAKHLELGLFLPSTSGGLIMAKGEPPQNKASYKLNRDVTLAAEAGGIEFVLSQVKWRGYGGESGHWDAALESFTLMSALAAVTSTIKLYASVAVRTMNPAVLAKMAATVADVSEGRFGVNIVAGWNKFEYAQMGLWSDDDYYLNRYEYADEYLSILKRLWTEESVTFEGKHFNLTDCKSWPKPSYPLPVVCAGQSEGALKFVSKQADFSFVGRMNDTPEQLRDVVEKISGLAAEQGRTVRSYTLLNVLAAPTDEEAERERDHYLANKDDVAIQEFLRVSGMDVNRADYLKLDPATVTFMSIPYIVGSYAKVAAYLDSLAAQGLHGVCLTFPDFATDVPDFIANVMPLMKSRNQN</sequence>
<name>A0A849KZW6_9HYPH</name>
<keyword evidence="7" id="KW-1185">Reference proteome</keyword>
<evidence type="ECO:0000256" key="1">
    <source>
        <dbReference type="ARBA" id="ARBA00022630"/>
    </source>
</evidence>
<organism evidence="6 7">
    <name type="scientific">Ochrobactrum soli</name>
    <dbReference type="NCBI Taxonomy" id="2448455"/>
    <lineage>
        <taxon>Bacteria</taxon>
        <taxon>Pseudomonadati</taxon>
        <taxon>Pseudomonadota</taxon>
        <taxon>Alphaproteobacteria</taxon>
        <taxon>Hyphomicrobiales</taxon>
        <taxon>Brucellaceae</taxon>
        <taxon>Brucella/Ochrobactrum group</taxon>
        <taxon>Ochrobactrum</taxon>
    </lineage>
</organism>
<evidence type="ECO:0000256" key="4">
    <source>
        <dbReference type="ARBA" id="ARBA00023033"/>
    </source>
</evidence>
<keyword evidence="4" id="KW-0503">Monooxygenase</keyword>
<keyword evidence="1" id="KW-0285">Flavoprotein</keyword>
<accession>A0A849KZW6</accession>
<keyword evidence="2" id="KW-0288">FMN</keyword>
<keyword evidence="3" id="KW-0560">Oxidoreductase</keyword>
<dbReference type="GO" id="GO:0008726">
    <property type="term" value="F:alkanesulfonate monooxygenase activity"/>
    <property type="evidence" value="ECO:0007669"/>
    <property type="project" value="TreeGrafter"/>
</dbReference>
<protein>
    <submittedName>
        <fullName evidence="6">LLM class flavin-dependent oxidoreductase</fullName>
    </submittedName>
</protein>
<dbReference type="Pfam" id="PF00296">
    <property type="entry name" value="Bac_luciferase"/>
    <property type="match status" value="1"/>
</dbReference>
<dbReference type="GO" id="GO:0046306">
    <property type="term" value="P:alkanesulfonate catabolic process"/>
    <property type="evidence" value="ECO:0007669"/>
    <property type="project" value="TreeGrafter"/>
</dbReference>
<dbReference type="InterPro" id="IPR050172">
    <property type="entry name" value="SsuD_RutA_monooxygenase"/>
</dbReference>
<dbReference type="CDD" id="cd01094">
    <property type="entry name" value="Alkanesulfonate_monoxygenase"/>
    <property type="match status" value="1"/>
</dbReference>
<dbReference type="Gene3D" id="3.20.20.30">
    <property type="entry name" value="Luciferase-like domain"/>
    <property type="match status" value="1"/>
</dbReference>
<evidence type="ECO:0000313" key="7">
    <source>
        <dbReference type="Proteomes" id="UP000574931"/>
    </source>
</evidence>
<reference evidence="6 7" key="1">
    <citation type="submission" date="2020-05" db="EMBL/GenBank/DDBJ databases">
        <title>Draft Genome Sequence of Ochrobactrum soli Isolated from Stable Fly Gut.</title>
        <authorList>
            <person name="Pileggi M.T."/>
            <person name="Vazhakkala L.J."/>
            <person name="Wong C.N."/>
        </authorList>
    </citation>
    <scope>NUCLEOTIDE SEQUENCE [LARGE SCALE GENOMIC DNA]</scope>
    <source>
        <strain evidence="6 7">MTP-C0764</strain>
    </source>
</reference>
<comment type="caution">
    <text evidence="6">The sequence shown here is derived from an EMBL/GenBank/DDBJ whole genome shotgun (WGS) entry which is preliminary data.</text>
</comment>
<dbReference type="SUPFAM" id="SSF51679">
    <property type="entry name" value="Bacterial luciferase-like"/>
    <property type="match status" value="1"/>
</dbReference>
<evidence type="ECO:0000256" key="3">
    <source>
        <dbReference type="ARBA" id="ARBA00023002"/>
    </source>
</evidence>
<dbReference type="EMBL" id="JABFCY010000021">
    <property type="protein sequence ID" value="NNU63222.1"/>
    <property type="molecule type" value="Genomic_DNA"/>
</dbReference>
<dbReference type="PANTHER" id="PTHR42847">
    <property type="entry name" value="ALKANESULFONATE MONOOXYGENASE"/>
    <property type="match status" value="1"/>
</dbReference>
<dbReference type="InterPro" id="IPR011251">
    <property type="entry name" value="Luciferase-like_dom"/>
</dbReference>
<dbReference type="InterPro" id="IPR036661">
    <property type="entry name" value="Luciferase-like_sf"/>
</dbReference>
<evidence type="ECO:0000256" key="2">
    <source>
        <dbReference type="ARBA" id="ARBA00022643"/>
    </source>
</evidence>
<dbReference type="PANTHER" id="PTHR42847:SF4">
    <property type="entry name" value="ALKANESULFONATE MONOOXYGENASE-RELATED"/>
    <property type="match status" value="1"/>
</dbReference>
<dbReference type="RefSeq" id="WP_171319554.1">
    <property type="nucleotide sequence ID" value="NZ_JABFCY010000021.1"/>
</dbReference>
<dbReference type="Proteomes" id="UP000574931">
    <property type="component" value="Unassembled WGS sequence"/>
</dbReference>
<feature type="domain" description="Luciferase-like" evidence="5">
    <location>
        <begin position="6"/>
        <end position="271"/>
    </location>
</feature>
<proteinExistence type="predicted"/>
<gene>
    <name evidence="6" type="ORF">HKX02_23635</name>
</gene>
<evidence type="ECO:0000259" key="5">
    <source>
        <dbReference type="Pfam" id="PF00296"/>
    </source>
</evidence>